<gene>
    <name evidence="1" type="ORF">DK182_05740</name>
</gene>
<organism evidence="1 2">
    <name type="scientific">Streptococcus sobrinus</name>
    <dbReference type="NCBI Taxonomy" id="1310"/>
    <lineage>
        <taxon>Bacteria</taxon>
        <taxon>Bacillati</taxon>
        <taxon>Bacillota</taxon>
        <taxon>Bacilli</taxon>
        <taxon>Lactobacillales</taxon>
        <taxon>Streptococcaceae</taxon>
        <taxon>Streptococcus</taxon>
    </lineage>
</organism>
<dbReference type="EMBL" id="CP029490">
    <property type="protein sequence ID" value="AWN20877.1"/>
    <property type="molecule type" value="Genomic_DNA"/>
</dbReference>
<proteinExistence type="predicted"/>
<dbReference type="RefSeq" id="WP_002963158.1">
    <property type="nucleotide sequence ID" value="NZ_CP029490.1"/>
</dbReference>
<protein>
    <submittedName>
        <fullName evidence="1">Uncharacterized protein</fullName>
    </submittedName>
</protein>
<sequence>MALTREFIGAVSASSPNGKLLSNAVSVTNNPIVNLAIQEKAFSKTGFIQSSEGFVLWFIG</sequence>
<dbReference type="GeneID" id="93924011"/>
<dbReference type="Proteomes" id="UP000245369">
    <property type="component" value="Chromosome"/>
</dbReference>
<name>A0ABM6W5U5_9STRE</name>
<accession>A0ABM6W5U5</accession>
<evidence type="ECO:0000313" key="2">
    <source>
        <dbReference type="Proteomes" id="UP000245369"/>
    </source>
</evidence>
<evidence type="ECO:0000313" key="1">
    <source>
        <dbReference type="EMBL" id="AWN20877.1"/>
    </source>
</evidence>
<keyword evidence="2" id="KW-1185">Reference proteome</keyword>
<reference evidence="1 2" key="1">
    <citation type="submission" date="2018-05" db="EMBL/GenBank/DDBJ databases">
        <title>Complete genome sequences of Streptococcus sobrinus.</title>
        <authorList>
            <person name="Sales M."/>
            <person name="Jensen P.A."/>
        </authorList>
    </citation>
    <scope>NUCLEOTIDE SEQUENCE [LARGE SCALE GENOMIC DNA]</scope>
    <source>
        <strain evidence="1 2">SL1</strain>
    </source>
</reference>